<dbReference type="SMART" id="SM00202">
    <property type="entry name" value="SR"/>
    <property type="match status" value="3"/>
</dbReference>
<dbReference type="GO" id="GO:0005886">
    <property type="term" value="C:plasma membrane"/>
    <property type="evidence" value="ECO:0007669"/>
    <property type="project" value="TreeGrafter"/>
</dbReference>
<evidence type="ECO:0000256" key="5">
    <source>
        <dbReference type="ARBA" id="ARBA00023157"/>
    </source>
</evidence>
<evidence type="ECO:0000256" key="7">
    <source>
        <dbReference type="PROSITE-ProRule" id="PRU00196"/>
    </source>
</evidence>
<dbReference type="GO" id="GO:0004252">
    <property type="term" value="F:serine-type endopeptidase activity"/>
    <property type="evidence" value="ECO:0007669"/>
    <property type="project" value="TreeGrafter"/>
</dbReference>
<evidence type="ECO:0000313" key="9">
    <source>
        <dbReference type="Ensembl" id="ENSCPBP00000001105.1"/>
    </source>
</evidence>
<dbReference type="AlphaFoldDB" id="A0A8C3F2E0"/>
<reference evidence="9" key="2">
    <citation type="submission" date="2025-08" db="UniProtKB">
        <authorList>
            <consortium name="Ensembl"/>
        </authorList>
    </citation>
    <scope>IDENTIFICATION</scope>
</reference>
<dbReference type="PROSITE" id="PS00420">
    <property type="entry name" value="SRCR_1"/>
    <property type="match status" value="1"/>
</dbReference>
<dbReference type="Pfam" id="PF00530">
    <property type="entry name" value="SRCR"/>
    <property type="match status" value="3"/>
</dbReference>
<feature type="disulfide bond" evidence="7">
    <location>
        <begin position="152"/>
        <end position="216"/>
    </location>
</feature>
<feature type="disulfide bond" evidence="7">
    <location>
        <begin position="78"/>
        <end position="88"/>
    </location>
</feature>
<keyword evidence="10" id="KW-1185">Reference proteome</keyword>
<evidence type="ECO:0000256" key="2">
    <source>
        <dbReference type="ARBA" id="ARBA00022525"/>
    </source>
</evidence>
<feature type="disulfide bond" evidence="7">
    <location>
        <begin position="47"/>
        <end position="108"/>
    </location>
</feature>
<dbReference type="PROSITE" id="PS50287">
    <property type="entry name" value="SRCR_2"/>
    <property type="match status" value="3"/>
</dbReference>
<organism evidence="9 10">
    <name type="scientific">Chrysemys picta bellii</name>
    <name type="common">Western painted turtle</name>
    <name type="synonym">Emys bellii</name>
    <dbReference type="NCBI Taxonomy" id="8478"/>
    <lineage>
        <taxon>Eukaryota</taxon>
        <taxon>Metazoa</taxon>
        <taxon>Chordata</taxon>
        <taxon>Craniata</taxon>
        <taxon>Vertebrata</taxon>
        <taxon>Euteleostomi</taxon>
        <taxon>Archelosauria</taxon>
        <taxon>Testudinata</taxon>
        <taxon>Testudines</taxon>
        <taxon>Cryptodira</taxon>
        <taxon>Durocryptodira</taxon>
        <taxon>Testudinoidea</taxon>
        <taxon>Emydidae</taxon>
        <taxon>Chrysemys</taxon>
    </lineage>
</organism>
<dbReference type="Gene3D" id="3.10.250.10">
    <property type="entry name" value="SRCR-like domain"/>
    <property type="match status" value="3"/>
</dbReference>
<dbReference type="OMA" id="GWNSSCS"/>
<dbReference type="PANTHER" id="PTHR48071">
    <property type="entry name" value="SRCR DOMAIN-CONTAINING PROTEIN"/>
    <property type="match status" value="1"/>
</dbReference>
<evidence type="ECO:0000259" key="8">
    <source>
        <dbReference type="PROSITE" id="PS50287"/>
    </source>
</evidence>
<dbReference type="PRINTS" id="PR00258">
    <property type="entry name" value="SPERACTRCPTR"/>
</dbReference>
<name>A0A8C3F2E0_CHRPI</name>
<comment type="subcellular location">
    <subcellularLocation>
        <location evidence="1">Secreted</location>
    </subcellularLocation>
</comment>
<keyword evidence="2" id="KW-0964">Secreted</keyword>
<accession>A0A8C3F2E0</accession>
<keyword evidence="4" id="KW-0677">Repeat</keyword>
<feature type="disulfide bond" evidence="7">
    <location>
        <begin position="272"/>
        <end position="333"/>
    </location>
</feature>
<evidence type="ECO:0000256" key="6">
    <source>
        <dbReference type="ARBA" id="ARBA00023180"/>
    </source>
</evidence>
<evidence type="ECO:0000313" key="10">
    <source>
        <dbReference type="Proteomes" id="UP000694380"/>
    </source>
</evidence>
<feature type="disulfide bond" evidence="7">
    <location>
        <begin position="303"/>
        <end position="313"/>
    </location>
</feature>
<feature type="disulfide bond" evidence="7">
    <location>
        <begin position="196"/>
        <end position="206"/>
    </location>
</feature>
<feature type="disulfide bond" evidence="7">
    <location>
        <begin position="165"/>
        <end position="226"/>
    </location>
</feature>
<proteinExistence type="predicted"/>
<evidence type="ECO:0000256" key="4">
    <source>
        <dbReference type="ARBA" id="ARBA00022737"/>
    </source>
</evidence>
<dbReference type="Proteomes" id="UP000694380">
    <property type="component" value="Chromosome 6"/>
</dbReference>
<dbReference type="InterPro" id="IPR001190">
    <property type="entry name" value="SRCR"/>
</dbReference>
<dbReference type="GeneTree" id="ENSGT00950000183145"/>
<evidence type="ECO:0000256" key="3">
    <source>
        <dbReference type="ARBA" id="ARBA00022729"/>
    </source>
</evidence>
<keyword evidence="6" id="KW-0325">Glycoprotein</keyword>
<keyword evidence="3" id="KW-0732">Signal</keyword>
<protein>
    <recommendedName>
        <fullName evidence="8">SRCR domain-containing protein</fullName>
    </recommendedName>
</protein>
<feature type="disulfide bond" evidence="7">
    <location>
        <begin position="259"/>
        <end position="323"/>
    </location>
</feature>
<keyword evidence="5 7" id="KW-1015">Disulfide bond</keyword>
<dbReference type="InterPro" id="IPR036772">
    <property type="entry name" value="SRCR-like_dom_sf"/>
</dbReference>
<dbReference type="PANTHER" id="PTHR48071:SF15">
    <property type="entry name" value="SRCR DOMAIN-CONTAINING PROTEIN"/>
    <property type="match status" value="1"/>
</dbReference>
<reference evidence="9" key="3">
    <citation type="submission" date="2025-09" db="UniProtKB">
        <authorList>
            <consortium name="Ensembl"/>
        </authorList>
    </citation>
    <scope>IDENTIFICATION</scope>
</reference>
<evidence type="ECO:0000256" key="1">
    <source>
        <dbReference type="ARBA" id="ARBA00004613"/>
    </source>
</evidence>
<feature type="domain" description="SRCR" evidence="8">
    <location>
        <begin position="127"/>
        <end position="227"/>
    </location>
</feature>
<feature type="domain" description="SRCR" evidence="8">
    <location>
        <begin position="236"/>
        <end position="334"/>
    </location>
</feature>
<sequence length="377" mass="41473">MPYISWLALRLVNSLSRCEGRVEVYYAGSWGTVCDDSWDLNDANVVCRQLGCGYGVAAKTNAYYGQGSGNIVLDDVSCRGWEYSLWDCPHSGWLSHNCGHSEDAGVICSGKYQKFAVDLQVVSARQVTVPRGFLRCEGRVEVYYAGSWGTVCDDSWDLNDANVVCRQLGCGYGVAAKGGAYYGQGSGNIVLDDVSCRGWEYSLWDCPHSGWLSHNCGHSEDAGVICSGKYQEFAETRYFDSQCEGRVEVYYAGSWGTVCDDSWDLNDANVVCRQLECGYGVAAKTNAYYGEGSGNIVLDDVSCIGSEYSLWDCPHSGWLSHNCGHSEDAGVICSGKYQELAGLLQVNDHAFHHIVESRMYRRFLERCTVGSYPIAIP</sequence>
<feature type="domain" description="SRCR" evidence="8">
    <location>
        <begin position="9"/>
        <end position="109"/>
    </location>
</feature>
<dbReference type="Ensembl" id="ENSCPBT00000001371.1">
    <property type="protein sequence ID" value="ENSCPBP00000001105.1"/>
    <property type="gene ID" value="ENSCPBG00000000282.1"/>
</dbReference>
<reference evidence="9" key="1">
    <citation type="journal article" date="2015" name="Genome Biol. Evol.">
        <title>Physical Mapping and Refinement of the Painted Turtle Genome (Chrysemys picta) Inform Amniote Genome Evolution and Challenge Turtle-Bird Chromosomal Conservation.</title>
        <authorList>
            <person name="Badenhorst D."/>
            <person name="Hillier L.W."/>
            <person name="Literman R."/>
            <person name="Montiel E.E."/>
            <person name="Radhakrishnan S."/>
            <person name="Shen Y."/>
            <person name="Minx P."/>
            <person name="Janes D.E."/>
            <person name="Warren W.C."/>
            <person name="Edwards S.V."/>
            <person name="Valenzuela N."/>
        </authorList>
    </citation>
    <scope>NUCLEOTIDE SEQUENCE [LARGE SCALE GENOMIC DNA]</scope>
</reference>
<dbReference type="SUPFAM" id="SSF56487">
    <property type="entry name" value="SRCR-like"/>
    <property type="match status" value="3"/>
</dbReference>
<feature type="disulfide bond" evidence="7">
    <location>
        <begin position="34"/>
        <end position="98"/>
    </location>
</feature>
<dbReference type="GO" id="GO:0031638">
    <property type="term" value="P:zymogen activation"/>
    <property type="evidence" value="ECO:0007669"/>
    <property type="project" value="TreeGrafter"/>
</dbReference>